<dbReference type="Gene3D" id="2.60.120.330">
    <property type="entry name" value="B-lactam Antibiotic, Isopenicillin N Synthase, Chain"/>
    <property type="match status" value="1"/>
</dbReference>
<dbReference type="PROSITE" id="PS51471">
    <property type="entry name" value="FE2OG_OXY"/>
    <property type="match status" value="1"/>
</dbReference>
<name>A0A5B8XSH7_9DELT</name>
<dbReference type="InterPro" id="IPR044861">
    <property type="entry name" value="IPNS-like_FE2OG_OXY"/>
</dbReference>
<dbReference type="PRINTS" id="PR00682">
    <property type="entry name" value="IPNSYNTHASE"/>
</dbReference>
<dbReference type="InterPro" id="IPR005123">
    <property type="entry name" value="Oxoglu/Fe-dep_dioxygenase_dom"/>
</dbReference>
<proteinExistence type="inferred from homology"/>
<dbReference type="GO" id="GO:0046872">
    <property type="term" value="F:metal ion binding"/>
    <property type="evidence" value="ECO:0007669"/>
    <property type="project" value="UniProtKB-KW"/>
</dbReference>
<gene>
    <name evidence="3" type="ORF">FRD01_13455</name>
</gene>
<dbReference type="InterPro" id="IPR027443">
    <property type="entry name" value="IPNS-like_sf"/>
</dbReference>
<dbReference type="Pfam" id="PF03171">
    <property type="entry name" value="2OG-FeII_Oxy"/>
    <property type="match status" value="1"/>
</dbReference>
<protein>
    <submittedName>
        <fullName evidence="3">Isopenicillin N synthase family oxygenase</fullName>
    </submittedName>
</protein>
<keyword evidence="1" id="KW-0408">Iron</keyword>
<evidence type="ECO:0000259" key="2">
    <source>
        <dbReference type="PROSITE" id="PS51471"/>
    </source>
</evidence>
<reference evidence="3 4" key="1">
    <citation type="submission" date="2019-08" db="EMBL/GenBank/DDBJ databases">
        <authorList>
            <person name="Liang Q."/>
        </authorList>
    </citation>
    <scope>NUCLEOTIDE SEQUENCE [LARGE SCALE GENOMIC DNA]</scope>
    <source>
        <strain evidence="3 4">V1718</strain>
    </source>
</reference>
<dbReference type="Proteomes" id="UP000321595">
    <property type="component" value="Chromosome"/>
</dbReference>
<accession>A0A5B8XSH7</accession>
<dbReference type="RefSeq" id="WP_146960454.1">
    <property type="nucleotide sequence ID" value="NZ_CP042467.1"/>
</dbReference>
<dbReference type="OrthoDB" id="21825at2"/>
<dbReference type="InterPro" id="IPR026992">
    <property type="entry name" value="DIOX_N"/>
</dbReference>
<dbReference type="Pfam" id="PF14226">
    <property type="entry name" value="DIOX_N"/>
    <property type="match status" value="1"/>
</dbReference>
<evidence type="ECO:0000256" key="1">
    <source>
        <dbReference type="RuleBase" id="RU003682"/>
    </source>
</evidence>
<dbReference type="GO" id="GO:0016491">
    <property type="term" value="F:oxidoreductase activity"/>
    <property type="evidence" value="ECO:0007669"/>
    <property type="project" value="UniProtKB-KW"/>
</dbReference>
<evidence type="ECO:0000313" key="4">
    <source>
        <dbReference type="Proteomes" id="UP000321595"/>
    </source>
</evidence>
<dbReference type="KEGG" id="bbae:FRD01_13455"/>
<dbReference type="AlphaFoldDB" id="A0A5B8XSH7"/>
<feature type="domain" description="Fe2OG dioxygenase" evidence="2">
    <location>
        <begin position="170"/>
        <end position="275"/>
    </location>
</feature>
<comment type="similarity">
    <text evidence="1">Belongs to the iron/ascorbate-dependent oxidoreductase family.</text>
</comment>
<keyword evidence="1" id="KW-0479">Metal-binding</keyword>
<dbReference type="InterPro" id="IPR050231">
    <property type="entry name" value="Iron_ascorbate_oxido_reductase"/>
</dbReference>
<organism evidence="3 4">
    <name type="scientific">Microvenator marinus</name>
    <dbReference type="NCBI Taxonomy" id="2600177"/>
    <lineage>
        <taxon>Bacteria</taxon>
        <taxon>Deltaproteobacteria</taxon>
        <taxon>Bradymonadales</taxon>
        <taxon>Microvenatoraceae</taxon>
        <taxon>Microvenator</taxon>
    </lineage>
</organism>
<evidence type="ECO:0000313" key="3">
    <source>
        <dbReference type="EMBL" id="QED28221.1"/>
    </source>
</evidence>
<sequence length="315" mass="35477">MTEQTIPVVNLRDYTHGGAEEREAFVQALGKALQELGFVAVDGHGVPTDLIHENYRLFESLFGLDDESKRKYERPETGRQRGYTSFGVEHAKGHEKADLKEFWHVGRELPAGHPLARRMPRNEWPSEIEDFRTKTMALYTAMDTCAQHLLEAISVYLGEAPNALPDMAKDGNSVLRVIHYPVCDGFDDPGTMRAAAHEDINLITLLPEATQSGLEILTRDGQWLEVPSLPGQMIVDTGDMMRRVTNDVIPATTHRVVNPKGTPTDRYSMPFFTHPHPDAKLKVLASCLKDGEEPRYPEQTADEYLMERLRENKVG</sequence>
<dbReference type="SUPFAM" id="SSF51197">
    <property type="entry name" value="Clavaminate synthase-like"/>
    <property type="match status" value="1"/>
</dbReference>
<keyword evidence="4" id="KW-1185">Reference proteome</keyword>
<keyword evidence="1" id="KW-0560">Oxidoreductase</keyword>
<dbReference type="EMBL" id="CP042467">
    <property type="protein sequence ID" value="QED28221.1"/>
    <property type="molecule type" value="Genomic_DNA"/>
</dbReference>
<dbReference type="PANTHER" id="PTHR47990">
    <property type="entry name" value="2-OXOGLUTARATE (2OG) AND FE(II)-DEPENDENT OXYGENASE SUPERFAMILY PROTEIN-RELATED"/>
    <property type="match status" value="1"/>
</dbReference>